<evidence type="ECO:0000256" key="1">
    <source>
        <dbReference type="SAM" id="MobiDB-lite"/>
    </source>
</evidence>
<keyword evidence="3" id="KW-1185">Reference proteome</keyword>
<reference evidence="2" key="1">
    <citation type="journal article" date="2022" name="bioRxiv">
        <title>Sequencing and chromosome-scale assembly of the giantPleurodeles waltlgenome.</title>
        <authorList>
            <person name="Brown T."/>
            <person name="Elewa A."/>
            <person name="Iarovenko S."/>
            <person name="Subramanian E."/>
            <person name="Araus A.J."/>
            <person name="Petzold A."/>
            <person name="Susuki M."/>
            <person name="Suzuki K.-i.T."/>
            <person name="Hayashi T."/>
            <person name="Toyoda A."/>
            <person name="Oliveira C."/>
            <person name="Osipova E."/>
            <person name="Leigh N.D."/>
            <person name="Simon A."/>
            <person name="Yun M.H."/>
        </authorList>
    </citation>
    <scope>NUCLEOTIDE SEQUENCE</scope>
    <source>
        <strain evidence="2">20211129_DDA</strain>
        <tissue evidence="2">Liver</tissue>
    </source>
</reference>
<proteinExistence type="predicted"/>
<dbReference type="EMBL" id="JANPWB010000009">
    <property type="protein sequence ID" value="KAJ1149092.1"/>
    <property type="molecule type" value="Genomic_DNA"/>
</dbReference>
<sequence>MGRKRGGQEMPRGIHPEWNPGGADRREDQKDGSRPRMSSTVRRPEFLGEKQFGADTLTVPTLGRRPLAPGSARLGPAMLQEKRGQTRYGVKHG</sequence>
<comment type="caution">
    <text evidence="2">The sequence shown here is derived from an EMBL/GenBank/DDBJ whole genome shotgun (WGS) entry which is preliminary data.</text>
</comment>
<name>A0AAV7RB90_PLEWA</name>
<protein>
    <submittedName>
        <fullName evidence="2">Uncharacterized protein</fullName>
    </submittedName>
</protein>
<gene>
    <name evidence="2" type="ORF">NDU88_001910</name>
</gene>
<dbReference type="AlphaFoldDB" id="A0AAV7RB90"/>
<evidence type="ECO:0000313" key="3">
    <source>
        <dbReference type="Proteomes" id="UP001066276"/>
    </source>
</evidence>
<accession>A0AAV7RB90</accession>
<dbReference type="Proteomes" id="UP001066276">
    <property type="component" value="Chromosome 5"/>
</dbReference>
<evidence type="ECO:0000313" key="2">
    <source>
        <dbReference type="EMBL" id="KAJ1149092.1"/>
    </source>
</evidence>
<feature type="compositionally biased region" description="Basic and acidic residues" evidence="1">
    <location>
        <begin position="23"/>
        <end position="34"/>
    </location>
</feature>
<feature type="region of interest" description="Disordered" evidence="1">
    <location>
        <begin position="1"/>
        <end position="93"/>
    </location>
</feature>
<organism evidence="2 3">
    <name type="scientific">Pleurodeles waltl</name>
    <name type="common">Iberian ribbed newt</name>
    <dbReference type="NCBI Taxonomy" id="8319"/>
    <lineage>
        <taxon>Eukaryota</taxon>
        <taxon>Metazoa</taxon>
        <taxon>Chordata</taxon>
        <taxon>Craniata</taxon>
        <taxon>Vertebrata</taxon>
        <taxon>Euteleostomi</taxon>
        <taxon>Amphibia</taxon>
        <taxon>Batrachia</taxon>
        <taxon>Caudata</taxon>
        <taxon>Salamandroidea</taxon>
        <taxon>Salamandridae</taxon>
        <taxon>Pleurodelinae</taxon>
        <taxon>Pleurodeles</taxon>
    </lineage>
</organism>